<feature type="transmembrane region" description="Helical" evidence="7">
    <location>
        <begin position="89"/>
        <end position="107"/>
    </location>
</feature>
<feature type="domain" description="4Fe-4S ferredoxin-type" evidence="8">
    <location>
        <begin position="169"/>
        <end position="200"/>
    </location>
</feature>
<feature type="transmembrane region" description="Helical" evidence="7">
    <location>
        <begin position="122"/>
        <end position="143"/>
    </location>
</feature>
<keyword evidence="2" id="KW-0004">4Fe-4S</keyword>
<keyword evidence="5" id="KW-0408">Iron</keyword>
<keyword evidence="1" id="KW-0813">Transport</keyword>
<dbReference type="PROSITE" id="PS00198">
    <property type="entry name" value="4FE4S_FER_1"/>
    <property type="match status" value="2"/>
</dbReference>
<comment type="caution">
    <text evidence="9">The sequence shown here is derived from an EMBL/GenBank/DDBJ whole genome shotgun (WGS) entry which is preliminary data.</text>
</comment>
<keyword evidence="7" id="KW-1133">Transmembrane helix</keyword>
<dbReference type="Gene3D" id="3.30.70.20">
    <property type="match status" value="1"/>
</dbReference>
<feature type="transmembrane region" description="Helical" evidence="7">
    <location>
        <begin position="30"/>
        <end position="49"/>
    </location>
</feature>
<dbReference type="PROSITE" id="PS51379">
    <property type="entry name" value="4FE4S_FER_2"/>
    <property type="match status" value="2"/>
</dbReference>
<sequence>AGRISQFLIGIYMLGYLGFILHENMQIEGFFFYLFAGVFAAATLHYFIAKIVGPVILNRGWCGWACWTAMILDFLPWKKPTGRIKNLGIIRYIHFFLSLGLVSYFWFGLGIRDINKHLMIEFYWFAIGNLAYYLIAIVLAAVLKDNRAFCKYVCPIPPLQKVLSRYALLKMSIDADKCNECQLCEKNCPMGINLLSYKNEGKRILSTECIICTTCANVCPKGAIKMTMKFDKGERKEHLRYK</sequence>
<keyword evidence="7" id="KW-0812">Transmembrane</keyword>
<gene>
    <name evidence="9" type="ORF">S12H4_21077</name>
</gene>
<dbReference type="Pfam" id="PF12801">
    <property type="entry name" value="Fer4_5"/>
    <property type="match status" value="2"/>
</dbReference>
<dbReference type="InterPro" id="IPR051684">
    <property type="entry name" value="Electron_Trans/Redox"/>
</dbReference>
<keyword evidence="3" id="KW-0479">Metal-binding</keyword>
<evidence type="ECO:0000256" key="6">
    <source>
        <dbReference type="ARBA" id="ARBA00023014"/>
    </source>
</evidence>
<dbReference type="GO" id="GO:0046872">
    <property type="term" value="F:metal ion binding"/>
    <property type="evidence" value="ECO:0007669"/>
    <property type="project" value="UniProtKB-KW"/>
</dbReference>
<organism evidence="9">
    <name type="scientific">marine sediment metagenome</name>
    <dbReference type="NCBI Taxonomy" id="412755"/>
    <lineage>
        <taxon>unclassified sequences</taxon>
        <taxon>metagenomes</taxon>
        <taxon>ecological metagenomes</taxon>
    </lineage>
</organism>
<dbReference type="InterPro" id="IPR017896">
    <property type="entry name" value="4Fe4S_Fe-S-bd"/>
</dbReference>
<feature type="transmembrane region" description="Helical" evidence="7">
    <location>
        <begin position="55"/>
        <end position="77"/>
    </location>
</feature>
<dbReference type="SUPFAM" id="SSF54862">
    <property type="entry name" value="4Fe-4S ferredoxins"/>
    <property type="match status" value="1"/>
</dbReference>
<evidence type="ECO:0000256" key="5">
    <source>
        <dbReference type="ARBA" id="ARBA00023004"/>
    </source>
</evidence>
<reference evidence="9" key="1">
    <citation type="journal article" date="2014" name="Front. Microbiol.">
        <title>High frequency of phylogenetically diverse reductive dehalogenase-homologous genes in deep subseafloor sedimentary metagenomes.</title>
        <authorList>
            <person name="Kawai M."/>
            <person name="Futagami T."/>
            <person name="Toyoda A."/>
            <person name="Takaki Y."/>
            <person name="Nishi S."/>
            <person name="Hori S."/>
            <person name="Arai W."/>
            <person name="Tsubouchi T."/>
            <person name="Morono Y."/>
            <person name="Uchiyama I."/>
            <person name="Ito T."/>
            <person name="Fujiyama A."/>
            <person name="Inagaki F."/>
            <person name="Takami H."/>
        </authorList>
    </citation>
    <scope>NUCLEOTIDE SEQUENCE</scope>
    <source>
        <strain evidence="9">Expedition CK06-06</strain>
    </source>
</reference>
<dbReference type="Pfam" id="PF13237">
    <property type="entry name" value="Fer4_10"/>
    <property type="match status" value="1"/>
</dbReference>
<protein>
    <recommendedName>
        <fullName evidence="8">4Fe-4S ferredoxin-type domain-containing protein</fullName>
    </recommendedName>
</protein>
<evidence type="ECO:0000256" key="7">
    <source>
        <dbReference type="SAM" id="Phobius"/>
    </source>
</evidence>
<proteinExistence type="predicted"/>
<dbReference type="InterPro" id="IPR017900">
    <property type="entry name" value="4Fe4S_Fe_S_CS"/>
</dbReference>
<evidence type="ECO:0000259" key="8">
    <source>
        <dbReference type="PROSITE" id="PS51379"/>
    </source>
</evidence>
<keyword evidence="7" id="KW-0472">Membrane</keyword>
<feature type="domain" description="4Fe-4S ferredoxin-type" evidence="8">
    <location>
        <begin position="201"/>
        <end position="229"/>
    </location>
</feature>
<dbReference type="GO" id="GO:0051539">
    <property type="term" value="F:4 iron, 4 sulfur cluster binding"/>
    <property type="evidence" value="ECO:0007669"/>
    <property type="project" value="UniProtKB-KW"/>
</dbReference>
<keyword evidence="4" id="KW-0249">Electron transport</keyword>
<dbReference type="GO" id="GO:0005886">
    <property type="term" value="C:plasma membrane"/>
    <property type="evidence" value="ECO:0007669"/>
    <property type="project" value="TreeGrafter"/>
</dbReference>
<dbReference type="AlphaFoldDB" id="X1SYU9"/>
<evidence type="ECO:0000256" key="3">
    <source>
        <dbReference type="ARBA" id="ARBA00022723"/>
    </source>
</evidence>
<dbReference type="EMBL" id="BARW01010790">
    <property type="protein sequence ID" value="GAI80505.1"/>
    <property type="molecule type" value="Genomic_DNA"/>
</dbReference>
<name>X1SYU9_9ZZZZ</name>
<dbReference type="PANTHER" id="PTHR30176:SF3">
    <property type="entry name" value="FERREDOXIN-TYPE PROTEIN NAPH"/>
    <property type="match status" value="1"/>
</dbReference>
<evidence type="ECO:0000256" key="4">
    <source>
        <dbReference type="ARBA" id="ARBA00022982"/>
    </source>
</evidence>
<dbReference type="PANTHER" id="PTHR30176">
    <property type="entry name" value="FERREDOXIN-TYPE PROTEIN NAPH"/>
    <property type="match status" value="1"/>
</dbReference>
<evidence type="ECO:0000256" key="1">
    <source>
        <dbReference type="ARBA" id="ARBA00022448"/>
    </source>
</evidence>
<feature type="non-terminal residue" evidence="9">
    <location>
        <position position="1"/>
    </location>
</feature>
<accession>X1SYU9</accession>
<feature type="transmembrane region" description="Helical" evidence="7">
    <location>
        <begin position="6"/>
        <end position="23"/>
    </location>
</feature>
<keyword evidence="6" id="KW-0411">Iron-sulfur</keyword>
<evidence type="ECO:0000256" key="2">
    <source>
        <dbReference type="ARBA" id="ARBA00022485"/>
    </source>
</evidence>
<evidence type="ECO:0000313" key="9">
    <source>
        <dbReference type="EMBL" id="GAI80505.1"/>
    </source>
</evidence>